<gene>
    <name evidence="2" type="ORF">Esi_0162_0028</name>
</gene>
<name>D7FLY6_ECTSI</name>
<proteinExistence type="predicted"/>
<keyword evidence="1" id="KW-1133">Transmembrane helix</keyword>
<accession>D7FLY6</accession>
<dbReference type="AlphaFoldDB" id="D7FLY6"/>
<organism evidence="2 3">
    <name type="scientific">Ectocarpus siliculosus</name>
    <name type="common">Brown alga</name>
    <name type="synonym">Conferva siliculosa</name>
    <dbReference type="NCBI Taxonomy" id="2880"/>
    <lineage>
        <taxon>Eukaryota</taxon>
        <taxon>Sar</taxon>
        <taxon>Stramenopiles</taxon>
        <taxon>Ochrophyta</taxon>
        <taxon>PX clade</taxon>
        <taxon>Phaeophyceae</taxon>
        <taxon>Ectocarpales</taxon>
        <taxon>Ectocarpaceae</taxon>
        <taxon>Ectocarpus</taxon>
    </lineage>
</organism>
<feature type="transmembrane region" description="Helical" evidence="1">
    <location>
        <begin position="6"/>
        <end position="27"/>
    </location>
</feature>
<dbReference type="EMBL" id="FN648158">
    <property type="protein sequence ID" value="CBJ29811.1"/>
    <property type="molecule type" value="Genomic_DNA"/>
</dbReference>
<dbReference type="Proteomes" id="UP000002630">
    <property type="component" value="Linkage Group LG21"/>
</dbReference>
<evidence type="ECO:0000313" key="3">
    <source>
        <dbReference type="Proteomes" id="UP000002630"/>
    </source>
</evidence>
<evidence type="ECO:0000313" key="2">
    <source>
        <dbReference type="EMBL" id="CBJ29811.1"/>
    </source>
</evidence>
<dbReference type="OrthoDB" id="10271285at2759"/>
<sequence>MDLATFYFVCVIAFNIAVFNELAWDLFGAGLGRAHSD</sequence>
<dbReference type="EMBL" id="FN649746">
    <property type="protein sequence ID" value="CBJ29811.1"/>
    <property type="molecule type" value="Genomic_DNA"/>
</dbReference>
<dbReference type="InParanoid" id="D7FLY6"/>
<keyword evidence="3" id="KW-1185">Reference proteome</keyword>
<keyword evidence="1" id="KW-0472">Membrane</keyword>
<reference evidence="2 3" key="1">
    <citation type="journal article" date="2010" name="Nature">
        <title>The Ectocarpus genome and the independent evolution of multicellularity in brown algae.</title>
        <authorList>
            <person name="Cock J.M."/>
            <person name="Sterck L."/>
            <person name="Rouze P."/>
            <person name="Scornet D."/>
            <person name="Allen A.E."/>
            <person name="Amoutzias G."/>
            <person name="Anthouard V."/>
            <person name="Artiguenave F."/>
            <person name="Aury J.M."/>
            <person name="Badger J.H."/>
            <person name="Beszteri B."/>
            <person name="Billiau K."/>
            <person name="Bonnet E."/>
            <person name="Bothwell J.H."/>
            <person name="Bowler C."/>
            <person name="Boyen C."/>
            <person name="Brownlee C."/>
            <person name="Carrano C.J."/>
            <person name="Charrier B."/>
            <person name="Cho G.Y."/>
            <person name="Coelho S.M."/>
            <person name="Collen J."/>
            <person name="Corre E."/>
            <person name="Da Silva C."/>
            <person name="Delage L."/>
            <person name="Delaroque N."/>
            <person name="Dittami S.M."/>
            <person name="Doulbeau S."/>
            <person name="Elias M."/>
            <person name="Farnham G."/>
            <person name="Gachon C.M."/>
            <person name="Gschloessl B."/>
            <person name="Heesch S."/>
            <person name="Jabbari K."/>
            <person name="Jubin C."/>
            <person name="Kawai H."/>
            <person name="Kimura K."/>
            <person name="Kloareg B."/>
            <person name="Kupper F.C."/>
            <person name="Lang D."/>
            <person name="Le Bail A."/>
            <person name="Leblanc C."/>
            <person name="Lerouge P."/>
            <person name="Lohr M."/>
            <person name="Lopez P.J."/>
            <person name="Martens C."/>
            <person name="Maumus F."/>
            <person name="Michel G."/>
            <person name="Miranda-Saavedra D."/>
            <person name="Morales J."/>
            <person name="Moreau H."/>
            <person name="Motomura T."/>
            <person name="Nagasato C."/>
            <person name="Napoli C.A."/>
            <person name="Nelson D.R."/>
            <person name="Nyvall-Collen P."/>
            <person name="Peters A.F."/>
            <person name="Pommier C."/>
            <person name="Potin P."/>
            <person name="Poulain J."/>
            <person name="Quesneville H."/>
            <person name="Read B."/>
            <person name="Rensing S.A."/>
            <person name="Ritter A."/>
            <person name="Rousvoal S."/>
            <person name="Samanta M."/>
            <person name="Samson G."/>
            <person name="Schroeder D.C."/>
            <person name="Segurens B."/>
            <person name="Strittmatter M."/>
            <person name="Tonon T."/>
            <person name="Tregear J.W."/>
            <person name="Valentin K."/>
            <person name="von Dassow P."/>
            <person name="Yamagishi T."/>
            <person name="Van de Peer Y."/>
            <person name="Wincker P."/>
        </authorList>
    </citation>
    <scope>NUCLEOTIDE SEQUENCE [LARGE SCALE GENOMIC DNA]</scope>
    <source>
        <strain evidence="3">Ec32 / CCAP1310/4</strain>
    </source>
</reference>
<protein>
    <submittedName>
        <fullName evidence="2">Uncharacterized protein</fullName>
    </submittedName>
</protein>
<evidence type="ECO:0000256" key="1">
    <source>
        <dbReference type="SAM" id="Phobius"/>
    </source>
</evidence>
<keyword evidence="1" id="KW-0812">Transmembrane</keyword>